<sequence>MRGFTSFKVTSIYENAEQFELSGHILPKLTNAIPSVQLEMRQWQHFNDLTLADPHFLQPLVVDMILGADLYNQIIREGLKKGPSDSPIAQFTSFGWIISGPITSTRTSSLLKSYHVSMDQQLYDVLRKFWELEEVTINRCSSLSPDEQECEKHFQDTHS</sequence>
<dbReference type="OrthoDB" id="7550037at2759"/>
<evidence type="ECO:0000313" key="1">
    <source>
        <dbReference type="EMBL" id="KMQ87725.1"/>
    </source>
</evidence>
<dbReference type="EMBL" id="LBMM01010010">
    <property type="protein sequence ID" value="KMQ87725.1"/>
    <property type="molecule type" value="Genomic_DNA"/>
</dbReference>
<reference evidence="1 2" key="1">
    <citation type="submission" date="2015-04" db="EMBL/GenBank/DDBJ databases">
        <title>Lasius niger genome sequencing.</title>
        <authorList>
            <person name="Konorov E.A."/>
            <person name="Nikitin M.A."/>
            <person name="Kirill M.V."/>
            <person name="Chang P."/>
        </authorList>
    </citation>
    <scope>NUCLEOTIDE SEQUENCE [LARGE SCALE GENOMIC DNA]</scope>
    <source>
        <tissue evidence="1">Whole</tissue>
    </source>
</reference>
<dbReference type="PaxDb" id="67767-A0A0J7N4W5"/>
<protein>
    <submittedName>
        <fullName evidence="1">Uncharacterized protein</fullName>
    </submittedName>
</protein>
<name>A0A0J7N4W5_LASNI</name>
<gene>
    <name evidence="1" type="ORF">RF55_12911</name>
</gene>
<dbReference type="AlphaFoldDB" id="A0A0J7N4W5"/>
<dbReference type="Proteomes" id="UP000036403">
    <property type="component" value="Unassembled WGS sequence"/>
</dbReference>
<keyword evidence="2" id="KW-1185">Reference proteome</keyword>
<comment type="caution">
    <text evidence="1">The sequence shown here is derived from an EMBL/GenBank/DDBJ whole genome shotgun (WGS) entry which is preliminary data.</text>
</comment>
<evidence type="ECO:0000313" key="2">
    <source>
        <dbReference type="Proteomes" id="UP000036403"/>
    </source>
</evidence>
<organism evidence="1 2">
    <name type="scientific">Lasius niger</name>
    <name type="common">Black garden ant</name>
    <dbReference type="NCBI Taxonomy" id="67767"/>
    <lineage>
        <taxon>Eukaryota</taxon>
        <taxon>Metazoa</taxon>
        <taxon>Ecdysozoa</taxon>
        <taxon>Arthropoda</taxon>
        <taxon>Hexapoda</taxon>
        <taxon>Insecta</taxon>
        <taxon>Pterygota</taxon>
        <taxon>Neoptera</taxon>
        <taxon>Endopterygota</taxon>
        <taxon>Hymenoptera</taxon>
        <taxon>Apocrita</taxon>
        <taxon>Aculeata</taxon>
        <taxon>Formicoidea</taxon>
        <taxon>Formicidae</taxon>
        <taxon>Formicinae</taxon>
        <taxon>Lasius</taxon>
        <taxon>Lasius</taxon>
    </lineage>
</organism>
<accession>A0A0J7N4W5</accession>
<proteinExistence type="predicted"/>